<organism evidence="1 2">
    <name type="scientific">Elysia crispata</name>
    <name type="common">lettuce slug</name>
    <dbReference type="NCBI Taxonomy" id="231223"/>
    <lineage>
        <taxon>Eukaryota</taxon>
        <taxon>Metazoa</taxon>
        <taxon>Spiralia</taxon>
        <taxon>Lophotrochozoa</taxon>
        <taxon>Mollusca</taxon>
        <taxon>Gastropoda</taxon>
        <taxon>Heterobranchia</taxon>
        <taxon>Euthyneura</taxon>
        <taxon>Panpulmonata</taxon>
        <taxon>Sacoglossa</taxon>
        <taxon>Placobranchoidea</taxon>
        <taxon>Plakobranchidae</taxon>
        <taxon>Elysia</taxon>
    </lineage>
</organism>
<dbReference type="AlphaFoldDB" id="A0AAE1DRN1"/>
<sequence length="147" mass="17142">MQSWCFNIESTIWNYRASENLYDSLTSQRRRVASYPPFDVEDAKRLYQSCEQPSQEAEPKRFVPCRVNHPFLVHANKSVKVLLLIETDFSRADRIIPSQYLFLGSPTASNSIHIVLKKRSKGTSKNKRVYSSDAKRQEIMKNYHNGR</sequence>
<keyword evidence="2" id="KW-1185">Reference proteome</keyword>
<evidence type="ECO:0000313" key="2">
    <source>
        <dbReference type="Proteomes" id="UP001283361"/>
    </source>
</evidence>
<evidence type="ECO:0000313" key="1">
    <source>
        <dbReference type="EMBL" id="KAK3780242.1"/>
    </source>
</evidence>
<accession>A0AAE1DRN1</accession>
<gene>
    <name evidence="1" type="ORF">RRG08_047232</name>
</gene>
<comment type="caution">
    <text evidence="1">The sequence shown here is derived from an EMBL/GenBank/DDBJ whole genome shotgun (WGS) entry which is preliminary data.</text>
</comment>
<reference evidence="1" key="1">
    <citation type="journal article" date="2023" name="G3 (Bethesda)">
        <title>A reference genome for the long-term kleptoplast-retaining sea slug Elysia crispata morphotype clarki.</title>
        <authorList>
            <person name="Eastman K.E."/>
            <person name="Pendleton A.L."/>
            <person name="Shaikh M.A."/>
            <person name="Suttiyut T."/>
            <person name="Ogas R."/>
            <person name="Tomko P."/>
            <person name="Gavelis G."/>
            <person name="Widhalm J.R."/>
            <person name="Wisecaver J.H."/>
        </authorList>
    </citation>
    <scope>NUCLEOTIDE SEQUENCE</scope>
    <source>
        <strain evidence="1">ECLA1</strain>
    </source>
</reference>
<protein>
    <submittedName>
        <fullName evidence="1">Uncharacterized protein</fullName>
    </submittedName>
</protein>
<dbReference type="Proteomes" id="UP001283361">
    <property type="component" value="Unassembled WGS sequence"/>
</dbReference>
<dbReference type="EMBL" id="JAWDGP010002751">
    <property type="protein sequence ID" value="KAK3780242.1"/>
    <property type="molecule type" value="Genomic_DNA"/>
</dbReference>
<proteinExistence type="predicted"/>
<name>A0AAE1DRN1_9GAST</name>